<gene>
    <name evidence="1" type="ORF">T03_527</name>
</gene>
<evidence type="ECO:0000313" key="1">
    <source>
        <dbReference type="EMBL" id="KRY03253.1"/>
    </source>
</evidence>
<proteinExistence type="predicted"/>
<protein>
    <submittedName>
        <fullName evidence="1">Uncharacterized protein</fullName>
    </submittedName>
</protein>
<comment type="caution">
    <text evidence="1">The sequence shown here is derived from an EMBL/GenBank/DDBJ whole genome shotgun (WGS) entry which is preliminary data.</text>
</comment>
<organism evidence="1 2">
    <name type="scientific">Trichinella britovi</name>
    <name type="common">Parasitic roundworm</name>
    <dbReference type="NCBI Taxonomy" id="45882"/>
    <lineage>
        <taxon>Eukaryota</taxon>
        <taxon>Metazoa</taxon>
        <taxon>Ecdysozoa</taxon>
        <taxon>Nematoda</taxon>
        <taxon>Enoplea</taxon>
        <taxon>Dorylaimia</taxon>
        <taxon>Trichinellida</taxon>
        <taxon>Trichinellidae</taxon>
        <taxon>Trichinella</taxon>
    </lineage>
</organism>
<accession>A0A0V0YS97</accession>
<sequence>LPSFGVEFHDIVPTSKLKQRQCFICDNFANLMKDLLT</sequence>
<evidence type="ECO:0000313" key="2">
    <source>
        <dbReference type="Proteomes" id="UP000054653"/>
    </source>
</evidence>
<reference evidence="1 2" key="1">
    <citation type="submission" date="2015-01" db="EMBL/GenBank/DDBJ databases">
        <title>Evolution of Trichinella species and genotypes.</title>
        <authorList>
            <person name="Korhonen P.K."/>
            <person name="Edoardo P."/>
            <person name="Giuseppe L.R."/>
            <person name="Gasser R.B."/>
        </authorList>
    </citation>
    <scope>NUCLEOTIDE SEQUENCE [LARGE SCALE GENOMIC DNA]</scope>
    <source>
        <strain evidence="1">ISS120</strain>
    </source>
</reference>
<dbReference type="EMBL" id="JYDI01006689">
    <property type="protein sequence ID" value="KRY03253.1"/>
    <property type="molecule type" value="Genomic_DNA"/>
</dbReference>
<keyword evidence="2" id="KW-1185">Reference proteome</keyword>
<feature type="non-terminal residue" evidence="1">
    <location>
        <position position="1"/>
    </location>
</feature>
<feature type="non-terminal residue" evidence="1">
    <location>
        <position position="37"/>
    </location>
</feature>
<dbReference type="AlphaFoldDB" id="A0A0V0YS97"/>
<dbReference type="Proteomes" id="UP000054653">
    <property type="component" value="Unassembled WGS sequence"/>
</dbReference>
<name>A0A0V0YS97_TRIBR</name>